<evidence type="ECO:0000313" key="3">
    <source>
        <dbReference type="EMBL" id="SUB60194.1"/>
    </source>
</evidence>
<dbReference type="GO" id="GO:0003677">
    <property type="term" value="F:DNA binding"/>
    <property type="evidence" value="ECO:0007669"/>
    <property type="project" value="InterPro"/>
</dbReference>
<dbReference type="RefSeq" id="WP_074762972.1">
    <property type="nucleotide sequence ID" value="NZ_FOVA01000007.1"/>
</dbReference>
<dbReference type="Pfam" id="PF03374">
    <property type="entry name" value="ANT"/>
    <property type="match status" value="1"/>
</dbReference>
<feature type="coiled-coil region" evidence="1">
    <location>
        <begin position="143"/>
        <end position="170"/>
    </location>
</feature>
<feature type="domain" description="Bro-N" evidence="2">
    <location>
        <begin position="5"/>
        <end position="125"/>
    </location>
</feature>
<gene>
    <name evidence="3" type="ORF">NCTC11460_00072</name>
</gene>
<organism evidence="3 4">
    <name type="scientific">Peptostreptococcus anaerobius</name>
    <dbReference type="NCBI Taxonomy" id="1261"/>
    <lineage>
        <taxon>Bacteria</taxon>
        <taxon>Bacillati</taxon>
        <taxon>Bacillota</taxon>
        <taxon>Clostridia</taxon>
        <taxon>Peptostreptococcales</taxon>
        <taxon>Peptostreptococcaceae</taxon>
        <taxon>Peptostreptococcus</taxon>
    </lineage>
</organism>
<accession>A0A379CDI9</accession>
<evidence type="ECO:0000313" key="4">
    <source>
        <dbReference type="Proteomes" id="UP000255101"/>
    </source>
</evidence>
<dbReference type="InterPro" id="IPR003497">
    <property type="entry name" value="BRO_N_domain"/>
</dbReference>
<dbReference type="SMART" id="SM01040">
    <property type="entry name" value="Bro-N"/>
    <property type="match status" value="1"/>
</dbReference>
<dbReference type="InterPro" id="IPR005039">
    <property type="entry name" value="Ant_C"/>
</dbReference>
<evidence type="ECO:0000259" key="2">
    <source>
        <dbReference type="PROSITE" id="PS51750"/>
    </source>
</evidence>
<dbReference type="Pfam" id="PF02498">
    <property type="entry name" value="Bro-N"/>
    <property type="match status" value="1"/>
</dbReference>
<sequence length="335" mass="38565">MNNNLMIFENEEFGEVRSVLIDGEPWFAGKDVASILGYKKTANMGKLLDKDDFIEINPQSVGNTGLFQNGITQNITLESNPNIKRMLLINESGLYAAIFGSKLPNAKKFKKWVTSEVLPSIRKHGGYLTPDKVEEVLLNPDTIIKIAQNLKEEQEKRKQLEIENKELKPKATYCERVLMSNEAVTTTQISKDYGMTAQELNQILHEQNVQFKTGGQWLLYRQHQGKGLTESETYIDRYGKSYMSTKWTQKGRLFIYEILSNIGIYPNEEKEIKRPKKKQIKTGNKINYRDSLFDKLYNLYMAKQINKGQFAKCCSITTPTLNKMIKKYEENVGMN</sequence>
<evidence type="ECO:0000256" key="1">
    <source>
        <dbReference type="SAM" id="Coils"/>
    </source>
</evidence>
<protein>
    <submittedName>
        <fullName evidence="3">Uncharacterized phage-encoded protein</fullName>
    </submittedName>
</protein>
<dbReference type="PANTHER" id="PTHR36180:SF2">
    <property type="entry name" value="BRO FAMILY PROTEIN"/>
    <property type="match status" value="1"/>
</dbReference>
<reference evidence="3 4" key="1">
    <citation type="submission" date="2018-06" db="EMBL/GenBank/DDBJ databases">
        <authorList>
            <consortium name="Pathogen Informatics"/>
            <person name="Doyle S."/>
        </authorList>
    </citation>
    <scope>NUCLEOTIDE SEQUENCE [LARGE SCALE GENOMIC DNA]</scope>
    <source>
        <strain evidence="3 4">NCTC11460</strain>
    </source>
</reference>
<name>A0A379CDI9_9FIRM</name>
<dbReference type="PROSITE" id="PS51750">
    <property type="entry name" value="BRO_N"/>
    <property type="match status" value="1"/>
</dbReference>
<dbReference type="PANTHER" id="PTHR36180">
    <property type="entry name" value="DNA-BINDING PROTEIN-RELATED-RELATED"/>
    <property type="match status" value="1"/>
</dbReference>
<dbReference type="AlphaFoldDB" id="A0A379CDI9"/>
<keyword evidence="1" id="KW-0175">Coiled coil</keyword>
<proteinExistence type="predicted"/>
<dbReference type="Proteomes" id="UP000255101">
    <property type="component" value="Unassembled WGS sequence"/>
</dbReference>
<dbReference type="EMBL" id="UGTB01000004">
    <property type="protein sequence ID" value="SUB60194.1"/>
    <property type="molecule type" value="Genomic_DNA"/>
</dbReference>